<evidence type="ECO:0000313" key="1">
    <source>
        <dbReference type="EMBL" id="RPA73672.1"/>
    </source>
</evidence>
<keyword evidence="2" id="KW-1185">Reference proteome</keyword>
<name>A0A3N4HI86_ASCIM</name>
<accession>A0A3N4HI86</accession>
<proteinExistence type="predicted"/>
<organism evidence="1 2">
    <name type="scientific">Ascobolus immersus RN42</name>
    <dbReference type="NCBI Taxonomy" id="1160509"/>
    <lineage>
        <taxon>Eukaryota</taxon>
        <taxon>Fungi</taxon>
        <taxon>Dikarya</taxon>
        <taxon>Ascomycota</taxon>
        <taxon>Pezizomycotina</taxon>
        <taxon>Pezizomycetes</taxon>
        <taxon>Pezizales</taxon>
        <taxon>Ascobolaceae</taxon>
        <taxon>Ascobolus</taxon>
    </lineage>
</organism>
<dbReference type="Proteomes" id="UP000275078">
    <property type="component" value="Unassembled WGS sequence"/>
</dbReference>
<evidence type="ECO:0000313" key="2">
    <source>
        <dbReference type="Proteomes" id="UP000275078"/>
    </source>
</evidence>
<gene>
    <name evidence="1" type="ORF">BJ508DRAFT_333805</name>
</gene>
<sequence length="164" mass="19186">MLSRPVACKEDRKALEARYERMKAKQSALVSRIALFNVRVEDNFNAYKATKICEVYNLPSRPFRPYPTPVFNDLTTPTEGSLDVEELVLYFYTHEFGRWRSNRLLLEKQIAVFTVLFNAYDEMKFIDALYDLIEFAQKEGFYDGEMPDTLMGMIDVQKKLIEAI</sequence>
<dbReference type="EMBL" id="ML119813">
    <property type="protein sequence ID" value="RPA73672.1"/>
    <property type="molecule type" value="Genomic_DNA"/>
</dbReference>
<reference evidence="1 2" key="1">
    <citation type="journal article" date="2018" name="Nat. Ecol. Evol.">
        <title>Pezizomycetes genomes reveal the molecular basis of ectomycorrhizal truffle lifestyle.</title>
        <authorList>
            <person name="Murat C."/>
            <person name="Payen T."/>
            <person name="Noel B."/>
            <person name="Kuo A."/>
            <person name="Morin E."/>
            <person name="Chen J."/>
            <person name="Kohler A."/>
            <person name="Krizsan K."/>
            <person name="Balestrini R."/>
            <person name="Da Silva C."/>
            <person name="Montanini B."/>
            <person name="Hainaut M."/>
            <person name="Levati E."/>
            <person name="Barry K.W."/>
            <person name="Belfiori B."/>
            <person name="Cichocki N."/>
            <person name="Clum A."/>
            <person name="Dockter R.B."/>
            <person name="Fauchery L."/>
            <person name="Guy J."/>
            <person name="Iotti M."/>
            <person name="Le Tacon F."/>
            <person name="Lindquist E.A."/>
            <person name="Lipzen A."/>
            <person name="Malagnac F."/>
            <person name="Mello A."/>
            <person name="Molinier V."/>
            <person name="Miyauchi S."/>
            <person name="Poulain J."/>
            <person name="Riccioni C."/>
            <person name="Rubini A."/>
            <person name="Sitrit Y."/>
            <person name="Splivallo R."/>
            <person name="Traeger S."/>
            <person name="Wang M."/>
            <person name="Zifcakova L."/>
            <person name="Wipf D."/>
            <person name="Zambonelli A."/>
            <person name="Paolocci F."/>
            <person name="Nowrousian M."/>
            <person name="Ottonello S."/>
            <person name="Baldrian P."/>
            <person name="Spatafora J.W."/>
            <person name="Henrissat B."/>
            <person name="Nagy L.G."/>
            <person name="Aury J.M."/>
            <person name="Wincker P."/>
            <person name="Grigoriev I.V."/>
            <person name="Bonfante P."/>
            <person name="Martin F.M."/>
        </authorList>
    </citation>
    <scope>NUCLEOTIDE SEQUENCE [LARGE SCALE GENOMIC DNA]</scope>
    <source>
        <strain evidence="1 2">RN42</strain>
    </source>
</reference>
<protein>
    <submittedName>
        <fullName evidence="1">Uncharacterized protein</fullName>
    </submittedName>
</protein>
<dbReference type="AlphaFoldDB" id="A0A3N4HI86"/>